<evidence type="ECO:0000313" key="1">
    <source>
        <dbReference type="EMBL" id="KYG03517.1"/>
    </source>
</evidence>
<name>A0A150TG08_SORCE</name>
<proteinExistence type="predicted"/>
<dbReference type="EMBL" id="JEME01002682">
    <property type="protein sequence ID" value="KYG03517.1"/>
    <property type="molecule type" value="Genomic_DNA"/>
</dbReference>
<evidence type="ECO:0008006" key="3">
    <source>
        <dbReference type="Google" id="ProtNLM"/>
    </source>
</evidence>
<dbReference type="NCBIfam" id="TIGR02241">
    <property type="entry name" value="conserved hypothetical phage tail region protein"/>
    <property type="match status" value="1"/>
</dbReference>
<accession>A0A150TG08</accession>
<dbReference type="PANTHER" id="PTHR38009">
    <property type="entry name" value="CONSERVED HYPOTHETICAL PHAGE TAIL PROTEIN"/>
    <property type="match status" value="1"/>
</dbReference>
<evidence type="ECO:0000313" key="2">
    <source>
        <dbReference type="Proteomes" id="UP000075502"/>
    </source>
</evidence>
<protein>
    <recommendedName>
        <fullName evidence="3">Phage tail protein</fullName>
    </recommendedName>
</protein>
<dbReference type="Proteomes" id="UP000075502">
    <property type="component" value="Unassembled WGS sequence"/>
</dbReference>
<dbReference type="GO" id="GO:0005198">
    <property type="term" value="F:structural molecule activity"/>
    <property type="evidence" value="ECO:0007669"/>
    <property type="project" value="InterPro"/>
</dbReference>
<reference evidence="1 2" key="1">
    <citation type="submission" date="2014-02" db="EMBL/GenBank/DDBJ databases">
        <title>The small core and large imbalanced accessory genome model reveals a collaborative survival strategy of Sorangium cellulosum strains in nature.</title>
        <authorList>
            <person name="Han K."/>
            <person name="Peng R."/>
            <person name="Blom J."/>
            <person name="Li Y.-Z."/>
        </authorList>
    </citation>
    <scope>NUCLEOTIDE SEQUENCE [LARGE SCALE GENOMIC DNA]</scope>
    <source>
        <strain evidence="1 2">So0007-03</strain>
    </source>
</reference>
<sequence length="154" mass="17228">MAIATERKNPYSVFNFTVECKDRSFEGGFSEVSGLDTEQGVIEYRTGEEETVMHKLPGLRKHANLVLKRGIVGKLGLMKWREEVSSGEVEKARSDVTVHLCNEKHEKVVTWTIRNAWPVKWVGPSLAASKNETAVETLELAHEGIKMETQGQTG</sequence>
<dbReference type="AlphaFoldDB" id="A0A150TG08"/>
<dbReference type="PANTHER" id="PTHR38009:SF1">
    <property type="entry name" value="CONSERVED HYPOTHETICAL PHAGE TAIL PROTEIN"/>
    <property type="match status" value="1"/>
</dbReference>
<organism evidence="1 2">
    <name type="scientific">Sorangium cellulosum</name>
    <name type="common">Polyangium cellulosum</name>
    <dbReference type="NCBI Taxonomy" id="56"/>
    <lineage>
        <taxon>Bacteria</taxon>
        <taxon>Pseudomonadati</taxon>
        <taxon>Myxococcota</taxon>
        <taxon>Polyangia</taxon>
        <taxon>Polyangiales</taxon>
        <taxon>Polyangiaceae</taxon>
        <taxon>Sorangium</taxon>
    </lineage>
</organism>
<dbReference type="InterPro" id="IPR011747">
    <property type="entry name" value="CHP02241"/>
</dbReference>
<dbReference type="Pfam" id="PF06841">
    <property type="entry name" value="Phage_T4_gp19"/>
    <property type="match status" value="1"/>
</dbReference>
<gene>
    <name evidence="1" type="ORF">BE21_04585</name>
</gene>
<dbReference type="InterPro" id="IPR010667">
    <property type="entry name" value="Phage_T4_Gp19"/>
</dbReference>
<comment type="caution">
    <text evidence="1">The sequence shown here is derived from an EMBL/GenBank/DDBJ whole genome shotgun (WGS) entry which is preliminary data.</text>
</comment>